<feature type="transmembrane region" description="Helical" evidence="1">
    <location>
        <begin position="21"/>
        <end position="41"/>
    </location>
</feature>
<gene>
    <name evidence="2" type="ORF">CVM39_05500</name>
    <name evidence="3" type="ORF">SAMN06297129_3432</name>
</gene>
<evidence type="ECO:0000313" key="3">
    <source>
        <dbReference type="EMBL" id="SNY57724.1"/>
    </source>
</evidence>
<organism evidence="3 4">
    <name type="scientific">Pseudooceanicola antarcticus</name>
    <dbReference type="NCBI Taxonomy" id="1247613"/>
    <lineage>
        <taxon>Bacteria</taxon>
        <taxon>Pseudomonadati</taxon>
        <taxon>Pseudomonadota</taxon>
        <taxon>Alphaproteobacteria</taxon>
        <taxon>Rhodobacterales</taxon>
        <taxon>Paracoccaceae</taxon>
        <taxon>Pseudooceanicola</taxon>
    </lineage>
</organism>
<keyword evidence="1" id="KW-0812">Transmembrane</keyword>
<protein>
    <submittedName>
        <fullName evidence="2">Pilus assembly protein</fullName>
    </submittedName>
</protein>
<dbReference type="Proteomes" id="UP000231702">
    <property type="component" value="Unassembled WGS sequence"/>
</dbReference>
<evidence type="ECO:0000313" key="2">
    <source>
        <dbReference type="EMBL" id="PJE30899.1"/>
    </source>
</evidence>
<reference evidence="2 5" key="2">
    <citation type="journal article" date="2018" name="Int. J. Syst. Evol. Microbiol.">
        <title>Pseudooceanicola lipolyticus sp. nov., a marine alphaproteobacterium, reclassification of Oceanicola flagellatus as Pseudooceanicola flagellatus comb. nov. and emended description of the genus Pseudooceanicola.</title>
        <authorList>
            <person name="Huang M.-M."/>
            <person name="Guo L.-L."/>
            <person name="Wu Y.-H."/>
            <person name="Lai Q.-L."/>
            <person name="Shao Z.-Z."/>
            <person name="Wang C.-S."/>
            <person name="Wu M."/>
            <person name="Xu X.-W."/>
        </authorList>
    </citation>
    <scope>NUCLEOTIDE SEQUENCE [LARGE SCALE GENOMIC DNA]</scope>
    <source>
        <strain evidence="2 5">Ar-45</strain>
    </source>
</reference>
<dbReference type="RefSeq" id="WP_097147126.1">
    <property type="nucleotide sequence ID" value="NZ_OBEA01000007.1"/>
</dbReference>
<evidence type="ECO:0000313" key="5">
    <source>
        <dbReference type="Proteomes" id="UP000231702"/>
    </source>
</evidence>
<name>A0A285JBS6_9RHOB</name>
<dbReference type="EMBL" id="OBEA01000007">
    <property type="protein sequence ID" value="SNY57724.1"/>
    <property type="molecule type" value="Genomic_DNA"/>
</dbReference>
<reference evidence="3 4" key="1">
    <citation type="submission" date="2017-09" db="EMBL/GenBank/DDBJ databases">
        <authorList>
            <person name="Ehlers B."/>
            <person name="Leendertz F.H."/>
        </authorList>
    </citation>
    <scope>NUCLEOTIDE SEQUENCE [LARGE SCALE GENOMIC DNA]</scope>
    <source>
        <strain evidence="3 4">CGMCC 1.12662</strain>
    </source>
</reference>
<keyword evidence="1" id="KW-1133">Transmembrane helix</keyword>
<dbReference type="AlphaFoldDB" id="A0A285JBS6"/>
<dbReference type="Proteomes" id="UP000231655">
    <property type="component" value="Unassembled WGS sequence"/>
</dbReference>
<dbReference type="OrthoDB" id="7876207at2"/>
<evidence type="ECO:0000313" key="4">
    <source>
        <dbReference type="Proteomes" id="UP000231655"/>
    </source>
</evidence>
<dbReference type="EMBL" id="PGTD01000012">
    <property type="protein sequence ID" value="PJE30899.1"/>
    <property type="molecule type" value="Genomic_DNA"/>
</dbReference>
<keyword evidence="1" id="KW-0472">Membrane</keyword>
<proteinExistence type="predicted"/>
<sequence length="184" mass="21536">MSWLKHHIRRFARDEQGVVTVEFLMLFPLLVWAYVAMFVFFDMLRVTAQHQKAAYVISDMLSRETEYITPTYIDNSMKLFDSMMRLDRDNALRVSSIGYDEEHDTYEISWSQARGGKQALVNSDISDWGSRLPMLAAGDELILVETWYDYEIAWGQIDMDDLHLHNFVYTRPRFAAVLKFDADG</sequence>
<keyword evidence="5" id="KW-1185">Reference proteome</keyword>
<evidence type="ECO:0000256" key="1">
    <source>
        <dbReference type="SAM" id="Phobius"/>
    </source>
</evidence>
<accession>A0A285JBS6</accession>